<evidence type="ECO:0000313" key="8">
    <source>
        <dbReference type="Proteomes" id="UP000001745"/>
    </source>
</evidence>
<evidence type="ECO:0000256" key="6">
    <source>
        <dbReference type="SAM" id="Phobius"/>
    </source>
</evidence>
<evidence type="ECO:0000256" key="3">
    <source>
        <dbReference type="ARBA" id="ARBA00022989"/>
    </source>
</evidence>
<keyword evidence="4 6" id="KW-0472">Membrane</keyword>
<dbReference type="PANTHER" id="PTHR23501:SF107">
    <property type="entry name" value="TRANSPORTER, PUTATIVE (AFU_ORTHOLOGUE AFUA_7G04730)-RELATED"/>
    <property type="match status" value="1"/>
</dbReference>
<keyword evidence="8" id="KW-1185">Reference proteome</keyword>
<proteinExistence type="predicted"/>
<dbReference type="OrthoDB" id="4078873at2759"/>
<reference evidence="8" key="1">
    <citation type="journal article" date="2015" name="Genome Announc.">
        <title>Genome sequence of the AIDS-associated pathogen Penicillium marneffei (ATCC18224) and its near taxonomic relative Talaromyces stipitatus (ATCC10500).</title>
        <authorList>
            <person name="Nierman W.C."/>
            <person name="Fedorova-Abrams N.D."/>
            <person name="Andrianopoulos A."/>
        </authorList>
    </citation>
    <scope>NUCLEOTIDE SEQUENCE [LARGE SCALE GENOMIC DNA]</scope>
    <source>
        <strain evidence="8">ATCC 10500 / CBS 375.48 / QM 6759 / NRRL 1006</strain>
    </source>
</reference>
<feature type="transmembrane region" description="Helical" evidence="6">
    <location>
        <begin position="115"/>
        <end position="140"/>
    </location>
</feature>
<dbReference type="Pfam" id="PF07690">
    <property type="entry name" value="MFS_1"/>
    <property type="match status" value="1"/>
</dbReference>
<feature type="transmembrane region" description="Helical" evidence="6">
    <location>
        <begin position="374"/>
        <end position="397"/>
    </location>
</feature>
<evidence type="ECO:0000256" key="1">
    <source>
        <dbReference type="ARBA" id="ARBA00004141"/>
    </source>
</evidence>
<dbReference type="PhylomeDB" id="B8LZV7"/>
<organism evidence="7 8">
    <name type="scientific">Talaromyces stipitatus (strain ATCC 10500 / CBS 375.48 / QM 6759 / NRRL 1006)</name>
    <name type="common">Penicillium stipitatum</name>
    <dbReference type="NCBI Taxonomy" id="441959"/>
    <lineage>
        <taxon>Eukaryota</taxon>
        <taxon>Fungi</taxon>
        <taxon>Dikarya</taxon>
        <taxon>Ascomycota</taxon>
        <taxon>Pezizomycotina</taxon>
        <taxon>Eurotiomycetes</taxon>
        <taxon>Eurotiomycetidae</taxon>
        <taxon>Eurotiales</taxon>
        <taxon>Trichocomaceae</taxon>
        <taxon>Talaromyces</taxon>
        <taxon>Talaromyces sect. Talaromyces</taxon>
    </lineage>
</organism>
<feature type="transmembrane region" description="Helical" evidence="6">
    <location>
        <begin position="295"/>
        <end position="317"/>
    </location>
</feature>
<dbReference type="GO" id="GO:0022857">
    <property type="term" value="F:transmembrane transporter activity"/>
    <property type="evidence" value="ECO:0007669"/>
    <property type="project" value="InterPro"/>
</dbReference>
<feature type="transmembrane region" description="Helical" evidence="6">
    <location>
        <begin position="211"/>
        <end position="231"/>
    </location>
</feature>
<dbReference type="OMA" id="HESEPRT"/>
<accession>B8LZV7</accession>
<dbReference type="eggNOG" id="KOG0254">
    <property type="taxonomic scope" value="Eukaryota"/>
</dbReference>
<dbReference type="InterPro" id="IPR036259">
    <property type="entry name" value="MFS_trans_sf"/>
</dbReference>
<feature type="transmembrane region" description="Helical" evidence="6">
    <location>
        <begin position="262"/>
        <end position="283"/>
    </location>
</feature>
<keyword evidence="2 6" id="KW-0812">Transmembrane</keyword>
<feature type="transmembrane region" description="Helical" evidence="6">
    <location>
        <begin position="465"/>
        <end position="489"/>
    </location>
</feature>
<gene>
    <name evidence="7" type="ORF">TSTA_081220</name>
</gene>
<feature type="region of interest" description="Disordered" evidence="5">
    <location>
        <begin position="16"/>
        <end position="35"/>
    </location>
</feature>
<evidence type="ECO:0000313" key="7">
    <source>
        <dbReference type="EMBL" id="EED20889.1"/>
    </source>
</evidence>
<feature type="transmembrane region" description="Helical" evidence="6">
    <location>
        <begin position="152"/>
        <end position="172"/>
    </location>
</feature>
<dbReference type="GeneID" id="8101427"/>
<comment type="subcellular location">
    <subcellularLocation>
        <location evidence="1">Membrane</location>
        <topology evidence="1">Multi-pass membrane protein</topology>
    </subcellularLocation>
</comment>
<dbReference type="EMBL" id="EQ962653">
    <property type="protein sequence ID" value="EED20889.1"/>
    <property type="molecule type" value="Genomic_DNA"/>
</dbReference>
<feature type="transmembrane region" description="Helical" evidence="6">
    <location>
        <begin position="50"/>
        <end position="70"/>
    </location>
</feature>
<dbReference type="InterPro" id="IPR011701">
    <property type="entry name" value="MFS"/>
</dbReference>
<feature type="transmembrane region" description="Helical" evidence="6">
    <location>
        <begin position="429"/>
        <end position="453"/>
    </location>
</feature>
<protein>
    <submittedName>
        <fullName evidence="7">Siderophore iron transporter, putative</fullName>
    </submittedName>
</protein>
<name>B8LZV7_TALSN</name>
<dbReference type="SUPFAM" id="SSF103473">
    <property type="entry name" value="MFS general substrate transporter"/>
    <property type="match status" value="2"/>
</dbReference>
<dbReference type="Gene3D" id="1.20.1250.20">
    <property type="entry name" value="MFS general substrate transporter like domains"/>
    <property type="match status" value="2"/>
</dbReference>
<dbReference type="RefSeq" id="XP_002477852.1">
    <property type="nucleotide sequence ID" value="XM_002477807.1"/>
</dbReference>
<feature type="transmembrane region" description="Helical" evidence="6">
    <location>
        <begin position="542"/>
        <end position="561"/>
    </location>
</feature>
<evidence type="ECO:0000256" key="4">
    <source>
        <dbReference type="ARBA" id="ARBA00023136"/>
    </source>
</evidence>
<feature type="transmembrane region" description="Helical" evidence="6">
    <location>
        <begin position="337"/>
        <end position="354"/>
    </location>
</feature>
<evidence type="ECO:0000256" key="2">
    <source>
        <dbReference type="ARBA" id="ARBA00022692"/>
    </source>
</evidence>
<feature type="compositionally biased region" description="Basic and acidic residues" evidence="5">
    <location>
        <begin position="26"/>
        <end position="35"/>
    </location>
</feature>
<feature type="transmembrane region" description="Helical" evidence="6">
    <location>
        <begin position="179"/>
        <end position="199"/>
    </location>
</feature>
<evidence type="ECO:0000256" key="5">
    <source>
        <dbReference type="SAM" id="MobiDB-lite"/>
    </source>
</evidence>
<dbReference type="GO" id="GO:0005886">
    <property type="term" value="C:plasma membrane"/>
    <property type="evidence" value="ECO:0007669"/>
    <property type="project" value="TreeGrafter"/>
</dbReference>
<dbReference type="HOGENOM" id="CLU_012970_1_0_1"/>
<feature type="transmembrane region" description="Helical" evidence="6">
    <location>
        <begin position="82"/>
        <end position="103"/>
    </location>
</feature>
<keyword evidence="3 6" id="KW-1133">Transmembrane helix</keyword>
<dbReference type="AlphaFoldDB" id="B8LZV7"/>
<dbReference type="Proteomes" id="UP000001745">
    <property type="component" value="Unassembled WGS sequence"/>
</dbReference>
<dbReference type="InParanoid" id="B8LZV7"/>
<dbReference type="VEuPathDB" id="FungiDB:TSTA_081220"/>
<dbReference type="PANTHER" id="PTHR23501">
    <property type="entry name" value="MAJOR FACILITATOR SUPERFAMILY"/>
    <property type="match status" value="1"/>
</dbReference>
<sequence>MKQILFPESKSIPDVSVSMDAGLDPHSQRTERTDADPDIYDEEIKPLQKWSMTLLLVTYFWILALLQWISVQEQASNTLATYIISIFGNLSSSPALSQAAYIVSGVIDIPLSKIIDIWGLDIGFLIMTFLNTLGLLMVAVCKNIATYAAAKILYQVGFHGITYVITVFIAELTDKKHRGIVLSITTLHSIAGSFAGAAYAQRFETDSTFRWAFAVLLIVGFVLCLPVWLVIRYHRKKAWKQVSSSERPPPNRRPWFDAVKGFCVQIDMIGVILFCSGLTLFFIPWTLAAKQENGWTSASILVMIVLGFFLLVALTIWERVFTPKSFLPFHCLRNRNILGTCILSFAMSLSNYCWDPYFRAYLQIVHAQSIANSGYIANIHWDGIAVGSILAGLLLLYTPHYKPMSLAALVLSALGSGLMIKFRHSYTNIGYVVMCQVFMAIGAGVLNITEYIALMDSKADQSTAFLFALSVMSSKIGIVIGQSISGGIWTNLLPGELYRRLPEDLKPKAKRFADSIYAVLHYHVGSVEREAIDEAYSAIQRLLTISGTSMLAFAFVGVFIWRRS</sequence>